<gene>
    <name evidence="6" type="ORF">DY251_11265</name>
</gene>
<feature type="DNA-binding region" description="H-T-H motif" evidence="4">
    <location>
        <begin position="29"/>
        <end position="48"/>
    </location>
</feature>
<dbReference type="SUPFAM" id="SSF48498">
    <property type="entry name" value="Tetracyclin repressor-like, C-terminal domain"/>
    <property type="match status" value="1"/>
</dbReference>
<evidence type="ECO:0000256" key="4">
    <source>
        <dbReference type="PROSITE-ProRule" id="PRU00335"/>
    </source>
</evidence>
<dbReference type="InterPro" id="IPR025996">
    <property type="entry name" value="MT1864/Rv1816-like_C"/>
</dbReference>
<dbReference type="GO" id="GO:0000976">
    <property type="term" value="F:transcription cis-regulatory region binding"/>
    <property type="evidence" value="ECO:0007669"/>
    <property type="project" value="TreeGrafter"/>
</dbReference>
<keyword evidence="2 4" id="KW-0238">DNA-binding</keyword>
<dbReference type="InterPro" id="IPR009057">
    <property type="entry name" value="Homeodomain-like_sf"/>
</dbReference>
<evidence type="ECO:0000313" key="6">
    <source>
        <dbReference type="EMBL" id="RFC67560.1"/>
    </source>
</evidence>
<reference evidence="7" key="1">
    <citation type="submission" date="2018-08" db="EMBL/GenBank/DDBJ databases">
        <authorList>
            <person name="Im W.T."/>
        </authorList>
    </citation>
    <scope>NUCLEOTIDE SEQUENCE [LARGE SCALE GENOMIC DNA]</scope>
    <source>
        <strain evidence="7">LA-28</strain>
    </source>
</reference>
<protein>
    <submittedName>
        <fullName evidence="6">TetR/AcrR family transcriptional regulator</fullName>
    </submittedName>
</protein>
<keyword evidence="7" id="KW-1185">Reference proteome</keyword>
<comment type="caution">
    <text evidence="6">The sequence shown here is derived from an EMBL/GenBank/DDBJ whole genome shotgun (WGS) entry which is preliminary data.</text>
</comment>
<dbReference type="EMBL" id="QURN01000007">
    <property type="protein sequence ID" value="RFC67560.1"/>
    <property type="molecule type" value="Genomic_DNA"/>
</dbReference>
<dbReference type="SUPFAM" id="SSF46689">
    <property type="entry name" value="Homeodomain-like"/>
    <property type="match status" value="1"/>
</dbReference>
<dbReference type="RefSeq" id="WP_116623993.1">
    <property type="nucleotide sequence ID" value="NZ_QURN01000007.1"/>
</dbReference>
<dbReference type="Pfam" id="PF13305">
    <property type="entry name" value="TetR_C_33"/>
    <property type="match status" value="1"/>
</dbReference>
<sequence length="209" mass="23035">MALDKDEVSSRVLDIAEDLLNEGGAINLKARTIAEKAGIAVGSIYNLYGDLDGLHLAVNFRLLDRLSRAGMETMTQMQSSRVLDTKGRLLALARTYLEYVAAHPHSWAALLAFSPARIDAARREDYIGRLDGLFGIITKVLMDDKKLALDEEECVLNARILWSSVHGIVTSGVSSRASGNPEVETWRQVDHLVTVYLAGLERHPGRLTH</sequence>
<dbReference type="Gene3D" id="1.10.357.10">
    <property type="entry name" value="Tetracycline Repressor, domain 2"/>
    <property type="match status" value="1"/>
</dbReference>
<organism evidence="6 7">
    <name type="scientific">Mesorhizobium denitrificans</name>
    <dbReference type="NCBI Taxonomy" id="2294114"/>
    <lineage>
        <taxon>Bacteria</taxon>
        <taxon>Pseudomonadati</taxon>
        <taxon>Pseudomonadota</taxon>
        <taxon>Alphaproteobacteria</taxon>
        <taxon>Hyphomicrobiales</taxon>
        <taxon>Phyllobacteriaceae</taxon>
        <taxon>Mesorhizobium</taxon>
    </lineage>
</organism>
<dbReference type="GO" id="GO:0003700">
    <property type="term" value="F:DNA-binding transcription factor activity"/>
    <property type="evidence" value="ECO:0007669"/>
    <property type="project" value="TreeGrafter"/>
</dbReference>
<dbReference type="PROSITE" id="PS50977">
    <property type="entry name" value="HTH_TETR_2"/>
    <property type="match status" value="1"/>
</dbReference>
<dbReference type="InterPro" id="IPR050109">
    <property type="entry name" value="HTH-type_TetR-like_transc_reg"/>
</dbReference>
<accession>A0A371XEA0</accession>
<evidence type="ECO:0000256" key="2">
    <source>
        <dbReference type="ARBA" id="ARBA00023125"/>
    </source>
</evidence>
<dbReference type="InterPro" id="IPR001647">
    <property type="entry name" value="HTH_TetR"/>
</dbReference>
<keyword evidence="1" id="KW-0805">Transcription regulation</keyword>
<dbReference type="InterPro" id="IPR036271">
    <property type="entry name" value="Tet_transcr_reg_TetR-rel_C_sf"/>
</dbReference>
<proteinExistence type="predicted"/>
<evidence type="ECO:0000256" key="1">
    <source>
        <dbReference type="ARBA" id="ARBA00023015"/>
    </source>
</evidence>
<evidence type="ECO:0000256" key="3">
    <source>
        <dbReference type="ARBA" id="ARBA00023163"/>
    </source>
</evidence>
<name>A0A371XEA0_9HYPH</name>
<feature type="domain" description="HTH tetR-type" evidence="5">
    <location>
        <begin position="6"/>
        <end position="66"/>
    </location>
</feature>
<evidence type="ECO:0000313" key="7">
    <source>
        <dbReference type="Proteomes" id="UP000262379"/>
    </source>
</evidence>
<keyword evidence="3" id="KW-0804">Transcription</keyword>
<evidence type="ECO:0000259" key="5">
    <source>
        <dbReference type="PROSITE" id="PS50977"/>
    </source>
</evidence>
<dbReference type="PANTHER" id="PTHR30055">
    <property type="entry name" value="HTH-TYPE TRANSCRIPTIONAL REGULATOR RUTR"/>
    <property type="match status" value="1"/>
</dbReference>
<dbReference type="AlphaFoldDB" id="A0A371XEA0"/>
<dbReference type="PANTHER" id="PTHR30055:SF234">
    <property type="entry name" value="HTH-TYPE TRANSCRIPTIONAL REGULATOR BETI"/>
    <property type="match status" value="1"/>
</dbReference>
<dbReference type="Proteomes" id="UP000262379">
    <property type="component" value="Unassembled WGS sequence"/>
</dbReference>